<evidence type="ECO:0000313" key="2">
    <source>
        <dbReference type="EMBL" id="MCL6218169.1"/>
    </source>
</evidence>
<feature type="coiled-coil region" evidence="1">
    <location>
        <begin position="246"/>
        <end position="311"/>
    </location>
</feature>
<organism evidence="2 3">
    <name type="scientific">Zunongwangia pacifica</name>
    <dbReference type="NCBI Taxonomy" id="2911062"/>
    <lineage>
        <taxon>Bacteria</taxon>
        <taxon>Pseudomonadati</taxon>
        <taxon>Bacteroidota</taxon>
        <taxon>Flavobacteriia</taxon>
        <taxon>Flavobacteriales</taxon>
        <taxon>Flavobacteriaceae</taxon>
        <taxon>Zunongwangia</taxon>
    </lineage>
</organism>
<dbReference type="AlphaFoldDB" id="A0A9X1ZQJ7"/>
<dbReference type="GO" id="GO:0032259">
    <property type="term" value="P:methylation"/>
    <property type="evidence" value="ECO:0007669"/>
    <property type="project" value="UniProtKB-KW"/>
</dbReference>
<keyword evidence="1" id="KW-0175">Coiled coil</keyword>
<sequence length="354" mass="41051">IAKEHYGNQVQNFVYAVEQSLDNYKFNLLKNKQTFISQMKNSELNVRTLDEGAVDEKSGMNFSEYIAILSGDTSLLEKSKLEKKVAVMESLKHSHFRELTRHKYQLEKLQNDHASTEKTLGKLSADAAVYNDRLQMTKEGTKANPIQLNGTASRDSEAIGKHIIKLFQNWKPKAGEHEEKFGNLYGFQLYIRRQQEAYEENGRFEYRYSNSLYAQRENEGIKYTYNNGLPNTDNPKLAARHFLNAIDRVEHLKERYKRNLSDLKTELPKIEKLTTKPFTKEHELRELKTELANLERQIAIKIQENQLKQHQSNEPDEEQTPVIKLGEHQTNGHAVKETVVAASASERPRSRMRL</sequence>
<evidence type="ECO:0000256" key="1">
    <source>
        <dbReference type="SAM" id="Coils"/>
    </source>
</evidence>
<protein>
    <submittedName>
        <fullName evidence="2">DNA methylase</fullName>
    </submittedName>
</protein>
<proteinExistence type="predicted"/>
<keyword evidence="2" id="KW-0808">Transferase</keyword>
<dbReference type="Proteomes" id="UP001139521">
    <property type="component" value="Unassembled WGS sequence"/>
</dbReference>
<dbReference type="EMBL" id="JAKHSK010000008">
    <property type="protein sequence ID" value="MCL6218169.1"/>
    <property type="molecule type" value="Genomic_DNA"/>
</dbReference>
<accession>A0A9X1ZQJ7</accession>
<evidence type="ECO:0000313" key="3">
    <source>
        <dbReference type="Proteomes" id="UP001139521"/>
    </source>
</evidence>
<name>A0A9X1ZQJ7_9FLAO</name>
<feature type="non-terminal residue" evidence="2">
    <location>
        <position position="1"/>
    </location>
</feature>
<feature type="coiled-coil region" evidence="1">
    <location>
        <begin position="99"/>
        <end position="126"/>
    </location>
</feature>
<keyword evidence="2" id="KW-0489">Methyltransferase</keyword>
<gene>
    <name evidence="2" type="ORF">L1967_07660</name>
</gene>
<reference evidence="2" key="1">
    <citation type="submission" date="2022-01" db="EMBL/GenBank/DDBJ databases">
        <title>Genome sequencing of Zunongwangia sp. M21534 genome.</title>
        <authorList>
            <person name="Chen Y."/>
            <person name="Dong C."/>
            <person name="Shao Z."/>
        </authorList>
    </citation>
    <scope>NUCLEOTIDE SEQUENCE</scope>
    <source>
        <strain evidence="2">MCCC M21534</strain>
    </source>
</reference>
<dbReference type="GO" id="GO:0008168">
    <property type="term" value="F:methyltransferase activity"/>
    <property type="evidence" value="ECO:0007669"/>
    <property type="project" value="UniProtKB-KW"/>
</dbReference>
<comment type="caution">
    <text evidence="2">The sequence shown here is derived from an EMBL/GenBank/DDBJ whole genome shotgun (WGS) entry which is preliminary data.</text>
</comment>
<keyword evidence="3" id="KW-1185">Reference proteome</keyword>